<accession>A0ABN7WT95</accession>
<dbReference type="EMBL" id="CAJVQB010062074">
    <property type="protein sequence ID" value="CAG8840111.1"/>
    <property type="molecule type" value="Genomic_DNA"/>
</dbReference>
<feature type="non-terminal residue" evidence="1">
    <location>
        <position position="1"/>
    </location>
</feature>
<evidence type="ECO:0000313" key="1">
    <source>
        <dbReference type="EMBL" id="CAG8840111.1"/>
    </source>
</evidence>
<gene>
    <name evidence="1" type="ORF">GMARGA_LOCUS34758</name>
</gene>
<comment type="caution">
    <text evidence="1">The sequence shown here is derived from an EMBL/GenBank/DDBJ whole genome shotgun (WGS) entry which is preliminary data.</text>
</comment>
<feature type="non-terminal residue" evidence="1">
    <location>
        <position position="125"/>
    </location>
</feature>
<proteinExistence type="predicted"/>
<evidence type="ECO:0000313" key="2">
    <source>
        <dbReference type="Proteomes" id="UP000789901"/>
    </source>
</evidence>
<organism evidence="1 2">
    <name type="scientific">Gigaspora margarita</name>
    <dbReference type="NCBI Taxonomy" id="4874"/>
    <lineage>
        <taxon>Eukaryota</taxon>
        <taxon>Fungi</taxon>
        <taxon>Fungi incertae sedis</taxon>
        <taxon>Mucoromycota</taxon>
        <taxon>Glomeromycotina</taxon>
        <taxon>Glomeromycetes</taxon>
        <taxon>Diversisporales</taxon>
        <taxon>Gigasporaceae</taxon>
        <taxon>Gigaspora</taxon>
    </lineage>
</organism>
<protein>
    <submittedName>
        <fullName evidence="1">20043_t:CDS:1</fullName>
    </submittedName>
</protein>
<reference evidence="1 2" key="1">
    <citation type="submission" date="2021-06" db="EMBL/GenBank/DDBJ databases">
        <authorList>
            <person name="Kallberg Y."/>
            <person name="Tangrot J."/>
            <person name="Rosling A."/>
        </authorList>
    </citation>
    <scope>NUCLEOTIDE SEQUENCE [LARGE SCALE GENOMIC DNA]</scope>
    <source>
        <strain evidence="1 2">120-4 pot B 10/14</strain>
    </source>
</reference>
<dbReference type="Proteomes" id="UP000789901">
    <property type="component" value="Unassembled WGS sequence"/>
</dbReference>
<keyword evidence="2" id="KW-1185">Reference proteome</keyword>
<sequence length="125" mass="14334">NGFGVENDITYDLKDVNEVVDKISSETLVNNRKKDDKQLNDRFDKVLKKENLKHAWPTRKGLIESKEVLNIGCYQDGISVKRNEMLKEYLEPVKNDNSDSQFDLSRLSINMESILEGSTKIGERG</sequence>
<name>A0ABN7WT95_GIGMA</name>